<reference evidence="2" key="1">
    <citation type="journal article" date="2020" name="Stud. Mycol.">
        <title>101 Dothideomycetes genomes: a test case for predicting lifestyles and emergence of pathogens.</title>
        <authorList>
            <person name="Haridas S."/>
            <person name="Albert R."/>
            <person name="Binder M."/>
            <person name="Bloem J."/>
            <person name="Labutti K."/>
            <person name="Salamov A."/>
            <person name="Andreopoulos B."/>
            <person name="Baker S."/>
            <person name="Barry K."/>
            <person name="Bills G."/>
            <person name="Bluhm B."/>
            <person name="Cannon C."/>
            <person name="Castanera R."/>
            <person name="Culley D."/>
            <person name="Daum C."/>
            <person name="Ezra D."/>
            <person name="Gonzalez J."/>
            <person name="Henrissat B."/>
            <person name="Kuo A."/>
            <person name="Liang C."/>
            <person name="Lipzen A."/>
            <person name="Lutzoni F."/>
            <person name="Magnuson J."/>
            <person name="Mondo S."/>
            <person name="Nolan M."/>
            <person name="Ohm R."/>
            <person name="Pangilinan J."/>
            <person name="Park H.-J."/>
            <person name="Ramirez L."/>
            <person name="Alfaro M."/>
            <person name="Sun H."/>
            <person name="Tritt A."/>
            <person name="Yoshinaga Y."/>
            <person name="Zwiers L.-H."/>
            <person name="Turgeon B."/>
            <person name="Goodwin S."/>
            <person name="Spatafora J."/>
            <person name="Crous P."/>
            <person name="Grigoriev I."/>
        </authorList>
    </citation>
    <scope>NUCLEOTIDE SEQUENCE</scope>
    <source>
        <strain evidence="2">CBS 121167</strain>
    </source>
</reference>
<keyword evidence="3" id="KW-1185">Reference proteome</keyword>
<evidence type="ECO:0000313" key="2">
    <source>
        <dbReference type="EMBL" id="KAF2142696.1"/>
    </source>
</evidence>
<dbReference type="EMBL" id="ML995484">
    <property type="protein sequence ID" value="KAF2142696.1"/>
    <property type="molecule type" value="Genomic_DNA"/>
</dbReference>
<dbReference type="Proteomes" id="UP000799438">
    <property type="component" value="Unassembled WGS sequence"/>
</dbReference>
<dbReference type="OrthoDB" id="3759733at2759"/>
<evidence type="ECO:0000313" key="3">
    <source>
        <dbReference type="Proteomes" id="UP000799438"/>
    </source>
</evidence>
<evidence type="ECO:0000259" key="1">
    <source>
        <dbReference type="Pfam" id="PF24968"/>
    </source>
</evidence>
<proteinExistence type="predicted"/>
<accession>A0A6A6BF51</accession>
<sequence>MSNPCYIPPSLYTTLDNLNISRITVAGHEEFPVAPESDINVNHWAIYLEVTEGGHVCLDMIPTSSTGGLANLAVSRLPTRPSNVVKTVEFPTDIGLSVKRVIERIEGERYHIYRYGNEMLECRYWVYVVWINYLRPGGSLVPRPSVILYHDHGQPAAHDYRSLRR</sequence>
<gene>
    <name evidence="2" type="ORF">K452DRAFT_308334</name>
</gene>
<dbReference type="RefSeq" id="XP_033398408.1">
    <property type="nucleotide sequence ID" value="XM_033543144.1"/>
</dbReference>
<protein>
    <recommendedName>
        <fullName evidence="1">DUF7770 domain-containing protein</fullName>
    </recommendedName>
</protein>
<organism evidence="2 3">
    <name type="scientific">Aplosporella prunicola CBS 121167</name>
    <dbReference type="NCBI Taxonomy" id="1176127"/>
    <lineage>
        <taxon>Eukaryota</taxon>
        <taxon>Fungi</taxon>
        <taxon>Dikarya</taxon>
        <taxon>Ascomycota</taxon>
        <taxon>Pezizomycotina</taxon>
        <taxon>Dothideomycetes</taxon>
        <taxon>Dothideomycetes incertae sedis</taxon>
        <taxon>Botryosphaeriales</taxon>
        <taxon>Aplosporellaceae</taxon>
        <taxon>Aplosporella</taxon>
    </lineage>
</organism>
<dbReference type="GeneID" id="54300641"/>
<dbReference type="InterPro" id="IPR056672">
    <property type="entry name" value="DUF7770"/>
</dbReference>
<name>A0A6A6BF51_9PEZI</name>
<feature type="domain" description="DUF7770" evidence="1">
    <location>
        <begin position="23"/>
        <end position="129"/>
    </location>
</feature>
<dbReference type="Pfam" id="PF24968">
    <property type="entry name" value="DUF7770"/>
    <property type="match status" value="1"/>
</dbReference>
<dbReference type="AlphaFoldDB" id="A0A6A6BF51"/>